<protein>
    <submittedName>
        <fullName evidence="1">Uncharacterized protein</fullName>
    </submittedName>
</protein>
<keyword evidence="2" id="KW-1185">Reference proteome</keyword>
<evidence type="ECO:0000313" key="2">
    <source>
        <dbReference type="Proteomes" id="UP000579281"/>
    </source>
</evidence>
<proteinExistence type="predicted"/>
<dbReference type="EMBL" id="JACHEN010000004">
    <property type="protein sequence ID" value="MBB6214769.1"/>
    <property type="molecule type" value="Genomic_DNA"/>
</dbReference>
<gene>
    <name evidence="1" type="ORF">HNQ80_000854</name>
</gene>
<dbReference type="RefSeq" id="WP_184308462.1">
    <property type="nucleotide sequence ID" value="NZ_JACHEN010000004.1"/>
</dbReference>
<reference evidence="1 2" key="1">
    <citation type="submission" date="2020-08" db="EMBL/GenBank/DDBJ databases">
        <title>Genomic Encyclopedia of Type Strains, Phase IV (KMG-IV): sequencing the most valuable type-strain genomes for metagenomic binning, comparative biology and taxonomic classification.</title>
        <authorList>
            <person name="Goeker M."/>
        </authorList>
    </citation>
    <scope>NUCLEOTIDE SEQUENCE [LARGE SCALE GENOMIC DNA]</scope>
    <source>
        <strain evidence="1 2">DSM 103526</strain>
    </source>
</reference>
<sequence length="66" mass="7426">MKIENTRDLQPVQQSISIIDSIDVGAIQETMKKIAMLKAVVQQTLKQGHDFGIVPGTNKPTLHRWK</sequence>
<name>A0A841KX56_9FIRM</name>
<organism evidence="1 2">
    <name type="scientific">Anaerosolibacter carboniphilus</name>
    <dbReference type="NCBI Taxonomy" id="1417629"/>
    <lineage>
        <taxon>Bacteria</taxon>
        <taxon>Bacillati</taxon>
        <taxon>Bacillota</taxon>
        <taxon>Clostridia</taxon>
        <taxon>Peptostreptococcales</taxon>
        <taxon>Thermotaleaceae</taxon>
        <taxon>Anaerosolibacter</taxon>
    </lineage>
</organism>
<dbReference type="Proteomes" id="UP000579281">
    <property type="component" value="Unassembled WGS sequence"/>
</dbReference>
<dbReference type="AlphaFoldDB" id="A0A841KX56"/>
<comment type="caution">
    <text evidence="1">The sequence shown here is derived from an EMBL/GenBank/DDBJ whole genome shotgun (WGS) entry which is preliminary data.</text>
</comment>
<evidence type="ECO:0000313" key="1">
    <source>
        <dbReference type="EMBL" id="MBB6214769.1"/>
    </source>
</evidence>
<accession>A0A841KX56</accession>